<keyword evidence="4" id="KW-1185">Reference proteome</keyword>
<accession>A0AAV9NIZ4</accession>
<evidence type="ECO:0000313" key="4">
    <source>
        <dbReference type="Proteomes" id="UP001358417"/>
    </source>
</evidence>
<organism evidence="3 4">
    <name type="scientific">Exophiala bonariae</name>
    <dbReference type="NCBI Taxonomy" id="1690606"/>
    <lineage>
        <taxon>Eukaryota</taxon>
        <taxon>Fungi</taxon>
        <taxon>Dikarya</taxon>
        <taxon>Ascomycota</taxon>
        <taxon>Pezizomycotina</taxon>
        <taxon>Eurotiomycetes</taxon>
        <taxon>Chaetothyriomycetidae</taxon>
        <taxon>Chaetothyriales</taxon>
        <taxon>Herpotrichiellaceae</taxon>
        <taxon>Exophiala</taxon>
    </lineage>
</organism>
<keyword evidence="2" id="KW-0472">Membrane</keyword>
<feature type="region of interest" description="Disordered" evidence="1">
    <location>
        <begin position="98"/>
        <end position="144"/>
    </location>
</feature>
<dbReference type="Proteomes" id="UP001358417">
    <property type="component" value="Unassembled WGS sequence"/>
</dbReference>
<name>A0AAV9NIZ4_9EURO</name>
<protein>
    <submittedName>
        <fullName evidence="3">Uncharacterized protein</fullName>
    </submittedName>
</protein>
<comment type="caution">
    <text evidence="3">The sequence shown here is derived from an EMBL/GenBank/DDBJ whole genome shotgun (WGS) entry which is preliminary data.</text>
</comment>
<feature type="region of interest" description="Disordered" evidence="1">
    <location>
        <begin position="1"/>
        <end position="28"/>
    </location>
</feature>
<dbReference type="RefSeq" id="XP_064709230.1">
    <property type="nucleotide sequence ID" value="XM_064854504.1"/>
</dbReference>
<evidence type="ECO:0000256" key="2">
    <source>
        <dbReference type="SAM" id="Phobius"/>
    </source>
</evidence>
<reference evidence="3 4" key="1">
    <citation type="submission" date="2023-08" db="EMBL/GenBank/DDBJ databases">
        <title>Black Yeasts Isolated from many extreme environments.</title>
        <authorList>
            <person name="Coleine C."/>
            <person name="Stajich J.E."/>
            <person name="Selbmann L."/>
        </authorList>
    </citation>
    <scope>NUCLEOTIDE SEQUENCE [LARGE SCALE GENOMIC DNA]</scope>
    <source>
        <strain evidence="3 4">CCFEE 5792</strain>
    </source>
</reference>
<feature type="compositionally biased region" description="Polar residues" evidence="1">
    <location>
        <begin position="101"/>
        <end position="144"/>
    </location>
</feature>
<sequence length="250" mass="27332">MNPHEIPPPFPHQVHPHLPDGATHPFTESSILDVPHQEPQWTTLTTKPTQNRIIDVPAGSGSAEIDCLRISGDKFCATAIQLTSWGSVHRVLSVPAESPFQRASESTQEVRTRSSALSLLDQSQGPPLSLSTRPPSQLTSSTPATTFQTQILSPFLPSQTSANDLNPSATQLPTGQLQTTPVLPAPTSNEMEHSGTRQSGPIVAYVILGVFFGFGIICALVTNRKIINWVQESVRKRRELEEARRKVEEH</sequence>
<feature type="compositionally biased region" description="Pro residues" evidence="1">
    <location>
        <begin position="1"/>
        <end position="11"/>
    </location>
</feature>
<feature type="transmembrane region" description="Helical" evidence="2">
    <location>
        <begin position="202"/>
        <end position="221"/>
    </location>
</feature>
<evidence type="ECO:0000256" key="1">
    <source>
        <dbReference type="SAM" id="MobiDB-lite"/>
    </source>
</evidence>
<evidence type="ECO:0000313" key="3">
    <source>
        <dbReference type="EMBL" id="KAK5058707.1"/>
    </source>
</evidence>
<proteinExistence type="predicted"/>
<gene>
    <name evidence="3" type="ORF">LTR84_010971</name>
</gene>
<keyword evidence="2" id="KW-0812">Transmembrane</keyword>
<dbReference type="GeneID" id="89979125"/>
<keyword evidence="2" id="KW-1133">Transmembrane helix</keyword>
<dbReference type="EMBL" id="JAVRRD010000005">
    <property type="protein sequence ID" value="KAK5058707.1"/>
    <property type="molecule type" value="Genomic_DNA"/>
</dbReference>
<dbReference type="AlphaFoldDB" id="A0AAV9NIZ4"/>